<keyword evidence="1" id="KW-0732">Signal</keyword>
<evidence type="ECO:0000313" key="2">
    <source>
        <dbReference type="EMBL" id="JAP76597.1"/>
    </source>
</evidence>
<proteinExistence type="predicted"/>
<reference evidence="2" key="1">
    <citation type="journal article" date="2016" name="Ticks Tick Borne Dis.">
        <title>De novo assembly and annotation of the salivary gland transcriptome of Rhipicephalus appendiculatus male and female ticks during blood feeding.</title>
        <authorList>
            <person name="de Castro M.H."/>
            <person name="de Klerk D."/>
            <person name="Pienaar R."/>
            <person name="Latif A.A."/>
            <person name="Rees D.J."/>
            <person name="Mans B.J."/>
        </authorList>
    </citation>
    <scope>NUCLEOTIDE SEQUENCE</scope>
    <source>
        <tissue evidence="2">Salivary glands</tissue>
    </source>
</reference>
<name>A0A131YCG8_RHIAP</name>
<feature type="chain" id="PRO_5007284582" description="Secreted protein" evidence="1">
    <location>
        <begin position="24"/>
        <end position="83"/>
    </location>
</feature>
<protein>
    <recommendedName>
        <fullName evidence="3">Secreted protein</fullName>
    </recommendedName>
</protein>
<organism evidence="2">
    <name type="scientific">Rhipicephalus appendiculatus</name>
    <name type="common">Brown ear tick</name>
    <dbReference type="NCBI Taxonomy" id="34631"/>
    <lineage>
        <taxon>Eukaryota</taxon>
        <taxon>Metazoa</taxon>
        <taxon>Ecdysozoa</taxon>
        <taxon>Arthropoda</taxon>
        <taxon>Chelicerata</taxon>
        <taxon>Arachnida</taxon>
        <taxon>Acari</taxon>
        <taxon>Parasitiformes</taxon>
        <taxon>Ixodida</taxon>
        <taxon>Ixodoidea</taxon>
        <taxon>Ixodidae</taxon>
        <taxon>Rhipicephalinae</taxon>
        <taxon>Rhipicephalus</taxon>
        <taxon>Rhipicephalus</taxon>
    </lineage>
</organism>
<feature type="signal peptide" evidence="1">
    <location>
        <begin position="1"/>
        <end position="23"/>
    </location>
</feature>
<accession>A0A131YCG8</accession>
<dbReference type="EMBL" id="GEDV01011960">
    <property type="protein sequence ID" value="JAP76597.1"/>
    <property type="molecule type" value="Transcribed_RNA"/>
</dbReference>
<evidence type="ECO:0008006" key="3">
    <source>
        <dbReference type="Google" id="ProtNLM"/>
    </source>
</evidence>
<dbReference type="AlphaFoldDB" id="A0A131YCG8"/>
<sequence length="83" mass="9011">MTVVQIIAAVLLVSSLNIAFAAASVINSYAISLRLRPPAVAHTHCKNRRADLEKSHKGTTIMKPMLESNLAFIIKQGEDSVTH</sequence>
<evidence type="ECO:0000256" key="1">
    <source>
        <dbReference type="SAM" id="SignalP"/>
    </source>
</evidence>